<comment type="caution">
    <text evidence="8">The sequence shown here is derived from an EMBL/GenBank/DDBJ whole genome shotgun (WGS) entry which is preliminary data.</text>
</comment>
<evidence type="ECO:0000256" key="3">
    <source>
        <dbReference type="ARBA" id="ARBA00022490"/>
    </source>
</evidence>
<dbReference type="SMART" id="SM00273">
    <property type="entry name" value="ENTH"/>
    <property type="match status" value="1"/>
</dbReference>
<feature type="region of interest" description="Disordered" evidence="6">
    <location>
        <begin position="141"/>
        <end position="184"/>
    </location>
</feature>
<comment type="similarity">
    <text evidence="2">Belongs to the epsin family.</text>
</comment>
<dbReference type="FunFam" id="1.25.40.90:FF:000006">
    <property type="entry name" value="Clathrin interactor 1"/>
    <property type="match status" value="1"/>
</dbReference>
<keyword evidence="4" id="KW-0597">Phosphoprotein</keyword>
<protein>
    <submittedName>
        <fullName evidence="8">Epsin</fullName>
    </submittedName>
</protein>
<evidence type="ECO:0000313" key="8">
    <source>
        <dbReference type="EMBL" id="GJJ76271.1"/>
    </source>
</evidence>
<sequence length="582" mass="64033">MASATPKYAAKSTIRSIKNFSKGYTDMQAKVREATSNDPWGPSGTQMNELARATFNQQEFLEIMEILDKRMNDKGKNWRHVFKALTVLDYLLHVGSESVVKYARENLYIVKTLKEFQYIDEEGKDQGSNVRQKAKDITALLSDESRLKEERRSRNAMRDRMSGRGDHEDHTPVYEGPGAGDDDRDLQRALEESRRMAQNESGRNSEEDDLQKALELSRKEEQDRMKTVEKYNELSLTEDWDVDSKPVNLYEQQQLQQNNTDFFANDFGGSGSNNNNNNANFDAFAAMNEYGNDNTAYLQQQQTGFNNPYLQFQQQQLAQQQAQQQLLMQQQLAQQQAQQQQQLAFMNMNNPYQQQMMPQMTGAPAIGSNNPFSAFAQKPAMTGMNGFNSGSGMNSMNNGTNSTNSNSNNNPLGELAFLQNAMTSSSPSTSQPAAPTKAPNANDEKYAHLAMALNNRDDGMDTFGNTGQLRIPTYHGFGLGDRGTVKSNPTGVANPFQSLAGNNSNSLIDIGGPSVSSSDNSGFLGRSNTTSNNPFQLAAAGGAASSPSSGFLSSQATGFGGMNSFNAQQQNNGGAYSGNTLF</sequence>
<gene>
    <name evidence="8" type="ORF">EMPS_08630</name>
</gene>
<dbReference type="OrthoDB" id="4033880at2759"/>
<evidence type="ECO:0000259" key="7">
    <source>
        <dbReference type="PROSITE" id="PS50942"/>
    </source>
</evidence>
<evidence type="ECO:0000256" key="5">
    <source>
        <dbReference type="ARBA" id="ARBA00023121"/>
    </source>
</evidence>
<reference evidence="8" key="2">
    <citation type="journal article" date="2022" name="Microbiol. Resour. Announc.">
        <title>Whole-Genome Sequence of Entomortierella parvispora E1425, a Mucoromycotan Fungus Associated with Burkholderiaceae-Related Endosymbiotic Bacteria.</title>
        <authorList>
            <person name="Herlambang A."/>
            <person name="Guo Y."/>
            <person name="Takashima Y."/>
            <person name="Narisawa K."/>
            <person name="Ohta H."/>
            <person name="Nishizawa T."/>
        </authorList>
    </citation>
    <scope>NUCLEOTIDE SEQUENCE</scope>
    <source>
        <strain evidence="8">E1425</strain>
    </source>
</reference>
<dbReference type="PROSITE" id="PS50330">
    <property type="entry name" value="UIM"/>
    <property type="match status" value="2"/>
</dbReference>
<feature type="compositionally biased region" description="Polar residues" evidence="6">
    <location>
        <begin position="514"/>
        <end position="529"/>
    </location>
</feature>
<dbReference type="PANTHER" id="PTHR12276">
    <property type="entry name" value="EPSIN/ENT-RELATED"/>
    <property type="match status" value="1"/>
</dbReference>
<feature type="region of interest" description="Disordered" evidence="6">
    <location>
        <begin position="192"/>
        <end position="211"/>
    </location>
</feature>
<feature type="region of interest" description="Disordered" evidence="6">
    <location>
        <begin position="563"/>
        <end position="582"/>
    </location>
</feature>
<evidence type="ECO:0000256" key="4">
    <source>
        <dbReference type="ARBA" id="ARBA00022553"/>
    </source>
</evidence>
<dbReference type="InterPro" id="IPR008942">
    <property type="entry name" value="ENTH_VHS"/>
</dbReference>
<dbReference type="InterPro" id="IPR013809">
    <property type="entry name" value="ENTH"/>
</dbReference>
<dbReference type="Gene3D" id="1.25.40.90">
    <property type="match status" value="1"/>
</dbReference>
<dbReference type="GO" id="GO:0030125">
    <property type="term" value="C:clathrin vesicle coat"/>
    <property type="evidence" value="ECO:0007669"/>
    <property type="project" value="TreeGrafter"/>
</dbReference>
<accession>A0A9P3LZ98</accession>
<proteinExistence type="inferred from homology"/>
<feature type="domain" description="ENTH" evidence="7">
    <location>
        <begin position="19"/>
        <end position="151"/>
    </location>
</feature>
<dbReference type="GO" id="GO:0005768">
    <property type="term" value="C:endosome"/>
    <property type="evidence" value="ECO:0007669"/>
    <property type="project" value="TreeGrafter"/>
</dbReference>
<feature type="region of interest" description="Disordered" evidence="6">
    <location>
        <begin position="510"/>
        <end position="529"/>
    </location>
</feature>
<keyword evidence="9" id="KW-1185">Reference proteome</keyword>
<dbReference type="CDD" id="cd16991">
    <property type="entry name" value="ENTH_Ent1_Ent2"/>
    <property type="match status" value="1"/>
</dbReference>
<dbReference type="GO" id="GO:0006897">
    <property type="term" value="P:endocytosis"/>
    <property type="evidence" value="ECO:0007669"/>
    <property type="project" value="TreeGrafter"/>
</dbReference>
<keyword evidence="5" id="KW-0446">Lipid-binding</keyword>
<dbReference type="GO" id="GO:0007015">
    <property type="term" value="P:actin filament organization"/>
    <property type="evidence" value="ECO:0007669"/>
    <property type="project" value="TreeGrafter"/>
</dbReference>
<feature type="compositionally biased region" description="Low complexity" evidence="6">
    <location>
        <begin position="390"/>
        <end position="410"/>
    </location>
</feature>
<dbReference type="GO" id="GO:0005886">
    <property type="term" value="C:plasma membrane"/>
    <property type="evidence" value="ECO:0007669"/>
    <property type="project" value="TreeGrafter"/>
</dbReference>
<dbReference type="AlphaFoldDB" id="A0A9P3LZ98"/>
<dbReference type="Pfam" id="PF02809">
    <property type="entry name" value="UIM"/>
    <property type="match status" value="2"/>
</dbReference>
<dbReference type="SMART" id="SM00726">
    <property type="entry name" value="UIM"/>
    <property type="match status" value="2"/>
</dbReference>
<keyword evidence="3" id="KW-0963">Cytoplasm</keyword>
<feature type="compositionally biased region" description="Basic and acidic residues" evidence="6">
    <location>
        <begin position="143"/>
        <end position="172"/>
    </location>
</feature>
<dbReference type="GO" id="GO:0030276">
    <property type="term" value="F:clathrin binding"/>
    <property type="evidence" value="ECO:0007669"/>
    <property type="project" value="TreeGrafter"/>
</dbReference>
<evidence type="ECO:0000313" key="9">
    <source>
        <dbReference type="Proteomes" id="UP000827284"/>
    </source>
</evidence>
<feature type="region of interest" description="Disordered" evidence="6">
    <location>
        <begin position="390"/>
        <end position="413"/>
    </location>
</feature>
<dbReference type="EMBL" id="BQFW01000012">
    <property type="protein sequence ID" value="GJJ76271.1"/>
    <property type="molecule type" value="Genomic_DNA"/>
</dbReference>
<dbReference type="Pfam" id="PF01417">
    <property type="entry name" value="ENTH"/>
    <property type="match status" value="1"/>
</dbReference>
<name>A0A9P3LZ98_9FUNG</name>
<reference evidence="8" key="1">
    <citation type="submission" date="2021-11" db="EMBL/GenBank/DDBJ databases">
        <authorList>
            <person name="Herlambang A."/>
            <person name="Guo Y."/>
            <person name="Takashima Y."/>
            <person name="Nishizawa T."/>
        </authorList>
    </citation>
    <scope>NUCLEOTIDE SEQUENCE</scope>
    <source>
        <strain evidence="8">E1425</strain>
    </source>
</reference>
<dbReference type="PROSITE" id="PS50942">
    <property type="entry name" value="ENTH"/>
    <property type="match status" value="1"/>
</dbReference>
<comment type="subcellular location">
    <subcellularLocation>
        <location evidence="1">Cytoplasm</location>
    </subcellularLocation>
</comment>
<dbReference type="InterPro" id="IPR003903">
    <property type="entry name" value="UIM_dom"/>
</dbReference>
<evidence type="ECO:0000256" key="1">
    <source>
        <dbReference type="ARBA" id="ARBA00004496"/>
    </source>
</evidence>
<dbReference type="Proteomes" id="UP000827284">
    <property type="component" value="Unassembled WGS sequence"/>
</dbReference>
<organism evidence="8 9">
    <name type="scientific">Entomortierella parvispora</name>
    <dbReference type="NCBI Taxonomy" id="205924"/>
    <lineage>
        <taxon>Eukaryota</taxon>
        <taxon>Fungi</taxon>
        <taxon>Fungi incertae sedis</taxon>
        <taxon>Mucoromycota</taxon>
        <taxon>Mortierellomycotina</taxon>
        <taxon>Mortierellomycetes</taxon>
        <taxon>Mortierellales</taxon>
        <taxon>Mortierellaceae</taxon>
        <taxon>Entomortierella</taxon>
    </lineage>
</organism>
<evidence type="ECO:0000256" key="6">
    <source>
        <dbReference type="SAM" id="MobiDB-lite"/>
    </source>
</evidence>
<dbReference type="PANTHER" id="PTHR12276:SF110">
    <property type="entry name" value="EPSIN-1-RELATED"/>
    <property type="match status" value="1"/>
</dbReference>
<evidence type="ECO:0000256" key="2">
    <source>
        <dbReference type="ARBA" id="ARBA00010130"/>
    </source>
</evidence>
<dbReference type="SUPFAM" id="SSF48464">
    <property type="entry name" value="ENTH/VHS domain"/>
    <property type="match status" value="1"/>
</dbReference>
<dbReference type="GO" id="GO:0005543">
    <property type="term" value="F:phospholipid binding"/>
    <property type="evidence" value="ECO:0007669"/>
    <property type="project" value="TreeGrafter"/>
</dbReference>